<dbReference type="SUPFAM" id="SSF53271">
    <property type="entry name" value="PRTase-like"/>
    <property type="match status" value="1"/>
</dbReference>
<reference evidence="2" key="2">
    <citation type="submission" date="2025-09" db="UniProtKB">
        <authorList>
            <consortium name="Ensembl"/>
        </authorList>
    </citation>
    <scope>IDENTIFICATION</scope>
</reference>
<evidence type="ECO:0000313" key="2">
    <source>
        <dbReference type="Ensembl" id="ENSOKIP00005059190.1"/>
    </source>
</evidence>
<name>A0A8C7HIU4_ONCKI</name>
<reference evidence="2" key="1">
    <citation type="submission" date="2025-08" db="UniProtKB">
        <authorList>
            <consortium name="Ensembl"/>
        </authorList>
    </citation>
    <scope>IDENTIFICATION</scope>
</reference>
<dbReference type="GeneTree" id="ENSGT01020000230412"/>
<dbReference type="Proteomes" id="UP000694557">
    <property type="component" value="Unassembled WGS sequence"/>
</dbReference>
<protein>
    <submittedName>
        <fullName evidence="2">Uracil phosphoribosyltransferase homolog</fullName>
    </submittedName>
</protein>
<evidence type="ECO:0000259" key="1">
    <source>
        <dbReference type="Pfam" id="PF14681"/>
    </source>
</evidence>
<dbReference type="InterPro" id="IPR029057">
    <property type="entry name" value="PRTase-like"/>
</dbReference>
<dbReference type="AlphaFoldDB" id="A0A8C7HIU4"/>
<dbReference type="Pfam" id="PF14681">
    <property type="entry name" value="UPRTase"/>
    <property type="match status" value="1"/>
</dbReference>
<keyword evidence="3" id="KW-1185">Reference proteome</keyword>
<evidence type="ECO:0000313" key="3">
    <source>
        <dbReference type="Proteomes" id="UP000694557"/>
    </source>
</evidence>
<dbReference type="InterPro" id="IPR000836">
    <property type="entry name" value="PRTase_dom"/>
</dbReference>
<dbReference type="CDD" id="cd06223">
    <property type="entry name" value="PRTases_typeI"/>
    <property type="match status" value="1"/>
</dbReference>
<dbReference type="Gene3D" id="3.40.50.2020">
    <property type="match status" value="2"/>
</dbReference>
<sequence>MPCHNQSLNNVTTGQEHNLTKHVRFAASSNSSSVPVAPSSEAVDDVNKQRLNGNCPNGGGLGPDVLNLGPQLKLLPLNSQILELQTIIRDKTTSRGDFVFCADRLIRLVVEEGLNQLPYSECTVTTPTGHMYEGVQFERGNCGVSIMRSGESGISEKMSLFLLFSCYFTYLTSFRDLCLSIPPGEAMEQGLRDCCRSIRIGKILIQSDEETQEAKVYYAKFPPDINRRKVLLMYPILSTGNTVIEAVQVLIEHGLQPKHIILLSLFSTPHGAKAILQEFPEITLLTTELHPVAPTHFGQKYFGTE</sequence>
<accession>A0A8C7HIU4</accession>
<dbReference type="Ensembl" id="ENSOKIT00005062929.1">
    <property type="protein sequence ID" value="ENSOKIP00005059190.1"/>
    <property type="gene ID" value="ENSOKIG00005025307.1"/>
</dbReference>
<feature type="domain" description="Phosphoribosyltransferase" evidence="1">
    <location>
        <begin position="79"/>
        <end position="289"/>
    </location>
</feature>
<gene>
    <name evidence="2" type="primary">UPRT</name>
    <name evidence="2" type="synonym">LOC109882004</name>
</gene>
<proteinExistence type="predicted"/>
<organism evidence="2 3">
    <name type="scientific">Oncorhynchus kisutch</name>
    <name type="common">Coho salmon</name>
    <name type="synonym">Salmo kisutch</name>
    <dbReference type="NCBI Taxonomy" id="8019"/>
    <lineage>
        <taxon>Eukaryota</taxon>
        <taxon>Metazoa</taxon>
        <taxon>Chordata</taxon>
        <taxon>Craniata</taxon>
        <taxon>Vertebrata</taxon>
        <taxon>Euteleostomi</taxon>
        <taxon>Actinopterygii</taxon>
        <taxon>Neopterygii</taxon>
        <taxon>Teleostei</taxon>
        <taxon>Protacanthopterygii</taxon>
        <taxon>Salmoniformes</taxon>
        <taxon>Salmonidae</taxon>
        <taxon>Salmoninae</taxon>
        <taxon>Oncorhynchus</taxon>
    </lineage>
</organism>